<proteinExistence type="predicted"/>
<gene>
    <name evidence="2" type="ORF">ACFSUE_02240</name>
</gene>
<dbReference type="Pfam" id="PF13392">
    <property type="entry name" value="HNH_3"/>
    <property type="match status" value="1"/>
</dbReference>
<dbReference type="GO" id="GO:0004519">
    <property type="term" value="F:endonuclease activity"/>
    <property type="evidence" value="ECO:0007669"/>
    <property type="project" value="UniProtKB-KW"/>
</dbReference>
<protein>
    <submittedName>
        <fullName evidence="2">HNH endonuclease signature motif containing protein</fullName>
        <ecNumber evidence="2">3.1.-.-</ecNumber>
    </submittedName>
</protein>
<dbReference type="SUPFAM" id="SSF54060">
    <property type="entry name" value="His-Me finger endonucleases"/>
    <property type="match status" value="1"/>
</dbReference>
<feature type="domain" description="HNH nuclease" evidence="1">
    <location>
        <begin position="115"/>
        <end position="157"/>
    </location>
</feature>
<dbReference type="RefSeq" id="WP_253059584.1">
    <property type="nucleotide sequence ID" value="NZ_JAMXWM010000004.1"/>
</dbReference>
<name>A0ABW5S1T6_9BACL</name>
<reference evidence="3" key="1">
    <citation type="journal article" date="2019" name="Int. J. Syst. Evol. Microbiol.">
        <title>The Global Catalogue of Microorganisms (GCM) 10K type strain sequencing project: providing services to taxonomists for standard genome sequencing and annotation.</title>
        <authorList>
            <consortium name="The Broad Institute Genomics Platform"/>
            <consortium name="The Broad Institute Genome Sequencing Center for Infectious Disease"/>
            <person name="Wu L."/>
            <person name="Ma J."/>
        </authorList>
    </citation>
    <scope>NUCLEOTIDE SEQUENCE [LARGE SCALE GENOMIC DNA]</scope>
    <source>
        <strain evidence="3">TISTR 2466</strain>
    </source>
</reference>
<keyword evidence="2" id="KW-0540">Nuclease</keyword>
<dbReference type="GO" id="GO:0016787">
    <property type="term" value="F:hydrolase activity"/>
    <property type="evidence" value="ECO:0007669"/>
    <property type="project" value="UniProtKB-KW"/>
</dbReference>
<dbReference type="EMBL" id="JBHUMQ010000003">
    <property type="protein sequence ID" value="MFD2692465.1"/>
    <property type="molecule type" value="Genomic_DNA"/>
</dbReference>
<dbReference type="Gene3D" id="3.90.75.20">
    <property type="match status" value="1"/>
</dbReference>
<keyword evidence="2" id="KW-0378">Hydrolase</keyword>
<dbReference type="EC" id="3.1.-.-" evidence="2"/>
<dbReference type="InterPro" id="IPR044925">
    <property type="entry name" value="His-Me_finger_sf"/>
</dbReference>
<comment type="caution">
    <text evidence="2">The sequence shown here is derived from an EMBL/GenBank/DDBJ whole genome shotgun (WGS) entry which is preliminary data.</text>
</comment>
<dbReference type="Proteomes" id="UP001597399">
    <property type="component" value="Unassembled WGS sequence"/>
</dbReference>
<evidence type="ECO:0000259" key="1">
    <source>
        <dbReference type="Pfam" id="PF13392"/>
    </source>
</evidence>
<dbReference type="InterPro" id="IPR003615">
    <property type="entry name" value="HNH_nuc"/>
</dbReference>
<accession>A0ABW5S1T6</accession>
<sequence length="193" mass="21878">MARLLTPEQDQFLSDHVKGLGNAELTAILNENFGLTLTRQQVKTYKKNHGLSSGLTGHYKKGHVPANKGTHNGGWEPTQFKKGHQPANYMPVGTEKMKSDGYMYIKIADPGKWRQKHRLIWEKANGRPIPKGHKLIFGDGDRLNFDLNNLILVTDKQMAILNRKGLIRNNAELTQTGIVLADLFSKMHERKRK</sequence>
<evidence type="ECO:0000313" key="3">
    <source>
        <dbReference type="Proteomes" id="UP001597399"/>
    </source>
</evidence>
<organism evidence="2 3">
    <name type="scientific">Sporolactobacillus shoreicorticis</name>
    <dbReference type="NCBI Taxonomy" id="1923877"/>
    <lineage>
        <taxon>Bacteria</taxon>
        <taxon>Bacillati</taxon>
        <taxon>Bacillota</taxon>
        <taxon>Bacilli</taxon>
        <taxon>Bacillales</taxon>
        <taxon>Sporolactobacillaceae</taxon>
        <taxon>Sporolactobacillus</taxon>
    </lineage>
</organism>
<keyword evidence="2" id="KW-0255">Endonuclease</keyword>
<evidence type="ECO:0000313" key="2">
    <source>
        <dbReference type="EMBL" id="MFD2692465.1"/>
    </source>
</evidence>
<keyword evidence="3" id="KW-1185">Reference proteome</keyword>